<dbReference type="EMBL" id="CP015641">
    <property type="protein sequence ID" value="ANF26027.1"/>
    <property type="molecule type" value="Genomic_DNA"/>
</dbReference>
<dbReference type="RefSeq" id="WP_064481600.1">
    <property type="nucleotide sequence ID" value="NZ_CP015641.1"/>
</dbReference>
<dbReference type="NCBIfam" id="TIGR01641">
    <property type="entry name" value="phageSPP1_gp7"/>
    <property type="match status" value="1"/>
</dbReference>
<evidence type="ECO:0000259" key="1">
    <source>
        <dbReference type="Pfam" id="PF04233"/>
    </source>
</evidence>
<dbReference type="Pfam" id="PF04233">
    <property type="entry name" value="Phage_Mu_F"/>
    <property type="match status" value="1"/>
</dbReference>
<protein>
    <submittedName>
        <fullName evidence="2">Phage head morphogenesis protein</fullName>
    </submittedName>
</protein>
<sequence>MATAELLIQAATRNSVLLERLKSGEVEKIDPFLRRIDKDLRDKLSRDTLTDYSRARLEGLLKSIDAMLAKIHGEFTTQLMLDLFEIGSYEAEFEARSLDQVLVNITAAAPTVKAIQAAVKAQPLSVTGPDGGKLLESFIADWTQAERNRVTGAIRMGYVQGETNQSIINRIRGTKALKYSDGLLAITRRNAEAVVRTGIQHVASVARMETWKTNSDVVNGYKIVATLDGRTSAQCRSLDGRVFKIGKGPVPPFHVRCRTTTAAELDARYSFLDEDATRSSKDGYVDASETYFSWLKKQPAEFQNIALGPERAKLFRSGGLSAERFAELQLDRQFKPLSLEQMKALEPEAFRRAGI</sequence>
<feature type="domain" description="Phage head morphogenesis" evidence="1">
    <location>
        <begin position="150"/>
        <end position="261"/>
    </location>
</feature>
<evidence type="ECO:0000313" key="3">
    <source>
        <dbReference type="Proteomes" id="UP000077787"/>
    </source>
</evidence>
<name>A0A172WRR0_STUST</name>
<reference evidence="2 3" key="1">
    <citation type="submission" date="2016-05" db="EMBL/GenBank/DDBJ databases">
        <title>Genome sequence of Pseudomonas stutzeri 273 and identification of the exopolysaccharide biosynthesis locus.</title>
        <authorList>
            <person name="Wu S."/>
            <person name="Sun C."/>
        </authorList>
    </citation>
    <scope>NUCLEOTIDE SEQUENCE [LARGE SCALE GENOMIC DNA]</scope>
    <source>
        <strain evidence="2 3">273</strain>
    </source>
</reference>
<dbReference type="InterPro" id="IPR017029">
    <property type="entry name" value="Phage_head_put"/>
</dbReference>
<organism evidence="2 3">
    <name type="scientific">Stutzerimonas stutzeri</name>
    <name type="common">Pseudomonas stutzeri</name>
    <dbReference type="NCBI Taxonomy" id="316"/>
    <lineage>
        <taxon>Bacteria</taxon>
        <taxon>Pseudomonadati</taxon>
        <taxon>Pseudomonadota</taxon>
        <taxon>Gammaproteobacteria</taxon>
        <taxon>Pseudomonadales</taxon>
        <taxon>Pseudomonadaceae</taxon>
        <taxon>Stutzerimonas</taxon>
    </lineage>
</organism>
<dbReference type="PIRSF" id="PIRSF034565">
    <property type="entry name" value="UCP034565"/>
    <property type="match status" value="1"/>
</dbReference>
<accession>A0A172WRR0</accession>
<dbReference type="InterPro" id="IPR006528">
    <property type="entry name" value="Phage_head_morphogenesis_dom"/>
</dbReference>
<dbReference type="Proteomes" id="UP000077787">
    <property type="component" value="Chromosome"/>
</dbReference>
<evidence type="ECO:0000313" key="2">
    <source>
        <dbReference type="EMBL" id="ANF26027.1"/>
    </source>
</evidence>
<dbReference type="AlphaFoldDB" id="A0A172WRR0"/>
<gene>
    <name evidence="2" type="ORF">PS273GM_13175</name>
</gene>
<dbReference type="OrthoDB" id="8614104at2"/>
<proteinExistence type="predicted"/>